<protein>
    <submittedName>
        <fullName evidence="2">Uncharacterized protein</fullName>
    </submittedName>
</protein>
<accession>A0A699TNU0</accession>
<reference evidence="2" key="1">
    <citation type="journal article" date="2019" name="Sci. Rep.">
        <title>Draft genome of Tanacetum cinerariifolium, the natural source of mosquito coil.</title>
        <authorList>
            <person name="Yamashiro T."/>
            <person name="Shiraishi A."/>
            <person name="Satake H."/>
            <person name="Nakayama K."/>
        </authorList>
    </citation>
    <scope>NUCLEOTIDE SEQUENCE</scope>
</reference>
<feature type="compositionally biased region" description="Basic and acidic residues" evidence="1">
    <location>
        <begin position="79"/>
        <end position="89"/>
    </location>
</feature>
<feature type="non-terminal residue" evidence="2">
    <location>
        <position position="1"/>
    </location>
</feature>
<proteinExistence type="predicted"/>
<comment type="caution">
    <text evidence="2">The sequence shown here is derived from an EMBL/GenBank/DDBJ whole genome shotgun (WGS) entry which is preliminary data.</text>
</comment>
<dbReference type="AlphaFoldDB" id="A0A699TNU0"/>
<evidence type="ECO:0000256" key="1">
    <source>
        <dbReference type="SAM" id="MobiDB-lite"/>
    </source>
</evidence>
<name>A0A699TNU0_TANCI</name>
<evidence type="ECO:0000313" key="2">
    <source>
        <dbReference type="EMBL" id="GFD09624.1"/>
    </source>
</evidence>
<feature type="region of interest" description="Disordered" evidence="1">
    <location>
        <begin position="79"/>
        <end position="101"/>
    </location>
</feature>
<gene>
    <name evidence="2" type="ORF">Tci_881593</name>
</gene>
<organism evidence="2">
    <name type="scientific">Tanacetum cinerariifolium</name>
    <name type="common">Dalmatian daisy</name>
    <name type="synonym">Chrysanthemum cinerariifolium</name>
    <dbReference type="NCBI Taxonomy" id="118510"/>
    <lineage>
        <taxon>Eukaryota</taxon>
        <taxon>Viridiplantae</taxon>
        <taxon>Streptophyta</taxon>
        <taxon>Embryophyta</taxon>
        <taxon>Tracheophyta</taxon>
        <taxon>Spermatophyta</taxon>
        <taxon>Magnoliopsida</taxon>
        <taxon>eudicotyledons</taxon>
        <taxon>Gunneridae</taxon>
        <taxon>Pentapetalae</taxon>
        <taxon>asterids</taxon>
        <taxon>campanulids</taxon>
        <taxon>Asterales</taxon>
        <taxon>Asteraceae</taxon>
        <taxon>Asteroideae</taxon>
        <taxon>Anthemideae</taxon>
        <taxon>Anthemidinae</taxon>
        <taxon>Tanacetum</taxon>
    </lineage>
</organism>
<sequence>VMAAPTIHVFAEENLGDPIDIKVDIIHLEPVTAVAFPVVPIQEELTTLRFWVDIAELENASLRARIKTTEAIEKITRNRERKARDKMERQFASVQESQQLD</sequence>
<feature type="compositionally biased region" description="Polar residues" evidence="1">
    <location>
        <begin position="92"/>
        <end position="101"/>
    </location>
</feature>
<dbReference type="EMBL" id="BKCJ011246831">
    <property type="protein sequence ID" value="GFD09624.1"/>
    <property type="molecule type" value="Genomic_DNA"/>
</dbReference>